<feature type="non-terminal residue" evidence="8">
    <location>
        <position position="1261"/>
    </location>
</feature>
<evidence type="ECO:0000256" key="1">
    <source>
        <dbReference type="ARBA" id="ARBA00005298"/>
    </source>
</evidence>
<organism evidence="8 9">
    <name type="scientific">Atractosteus spatula</name>
    <name type="common">Alligator gar</name>
    <name type="synonym">Lepisosteus spatula</name>
    <dbReference type="NCBI Taxonomy" id="7917"/>
    <lineage>
        <taxon>Eukaryota</taxon>
        <taxon>Metazoa</taxon>
        <taxon>Chordata</taxon>
        <taxon>Craniata</taxon>
        <taxon>Vertebrata</taxon>
        <taxon>Euteleostomi</taxon>
        <taxon>Actinopterygii</taxon>
        <taxon>Neopterygii</taxon>
        <taxon>Holostei</taxon>
        <taxon>Semionotiformes</taxon>
        <taxon>Lepisosteidae</taxon>
        <taxon>Atractosteus</taxon>
    </lineage>
</organism>
<dbReference type="InterPro" id="IPR036770">
    <property type="entry name" value="Ankyrin_rpt-contain_sf"/>
</dbReference>
<feature type="region of interest" description="Disordered" evidence="6">
    <location>
        <begin position="1065"/>
        <end position="1086"/>
    </location>
</feature>
<feature type="compositionally biased region" description="Basic residues" evidence="6">
    <location>
        <begin position="1226"/>
        <end position="1235"/>
    </location>
</feature>
<feature type="region of interest" description="Disordered" evidence="6">
    <location>
        <begin position="1198"/>
        <end position="1237"/>
    </location>
</feature>
<dbReference type="SUPFAM" id="SSF81296">
    <property type="entry name" value="E set domains"/>
    <property type="match status" value="2"/>
</dbReference>
<protein>
    <submittedName>
        <fullName evidence="8">AN34A protein</fullName>
    </submittedName>
</protein>
<feature type="compositionally biased region" description="Polar residues" evidence="6">
    <location>
        <begin position="879"/>
        <end position="893"/>
    </location>
</feature>
<dbReference type="InterPro" id="IPR002110">
    <property type="entry name" value="Ankyrin_rpt"/>
</dbReference>
<dbReference type="Gene3D" id="1.25.40.20">
    <property type="entry name" value="Ankyrin repeat-containing domain"/>
    <property type="match status" value="1"/>
</dbReference>
<sequence length="1261" mass="135718">MVGMMKKVKTFEVIFSDPSKTAYSSGDKVAGRVVVEVSEVTRVSALRVLGVGCAKVEYAKGKQRCREEMDYLKYEDTLHLDDQPTGGRWHGAGLAGGSPCGDSPPGVEMCRALGGGSRGGECLLYLGSAQAGPPAGIQARLARDASSSELFEGSPHKDGSVTLRPGNKYEYMFGFELPQQGQLVSSYKGKFGSVQYYVKALLERPSHPTLETTKNFDVVEPLDVNTPDLDSPAAGAKEKKVTCMFIPDGQVSLNARIDRRGFCEGEDICISAKFENTCSRIVVPKAAIIAKHTYQANGRTKVFRQKLSSVRGNHIISGMCDAWQGKTIRVPKIKPSILGCNIIRVEYALMIYVHIPGSDKLVLELPLVIGTVPYNGLSSRNNSMCSQGGSSTSSNSWVSLRMPSAPPSYCDITRDCRLDTPLTPLLDDYDEGDSPLFMNAPEFQFPPLPAYSEVKEGLEEGGEILGMGGGLADLICFQLDVLAVQSIVGVFFGSVGVEGGCGSGDFHSDSGPERESCVFRSRGVVDMLYCTQQRGVADKQLFGCSEQNNNSTDPSLFTHNPPTGVTSPGFHQYIHIMPLCCQTGSEMPEPSVSYAPKQRPGSCKGDIEPAAACRGSEVTVVSVSDAGLNQSQEKPSDRLQEPAWPSPSNTGPAASAPPCRRRRAGRAGVPRYLTPTPPSAAATGVTLRAEEVEKGRMTSPVELKDSCRNVGVYRPGEEFSQMPAGAMGDGGALHREGNALLKAVFQGKLRLARLLLEGGAYINEGNERGETPVAAACLASYEDPQNRTKMVRYLLEKGADPNIPDKSGRTALMHACAERAGKEVVSLLLEHGADPSLKDYSGSSALVHAINKGDRETLQILLDACKAKGKEVIIITTDTSPSGTKKTKQYLNSPPSPGVDDKLSPGGCMSPSEVEIRTSASPGSEKEEEEGIFSFALTSALPLPSARPPGDRRGPPPHKLLKRLNSEPWGLVAPSALSGGPPDRPEREGEAVAESEEGERVVSEMNGLCISGPSRPVLSRRHSIETHDPCSPMLKDRSCSEDCAALYGSSWADKVQQHQVLYRRNTAPESQEAAGSAPAGARGGVAHPKLTRMDHYESDTHLCPESIPGSPDSGRVSVERRKYNASPLSLLTSSSRESLESIPNSVSPLTMRRRPPGLLERRGSGTLLLDHISHTRPGFLPPLNVNPQRPIPDIRANGRPPSPVHSGHKILVPVAPSSPKRGESKLKKKLTRRHSMQTEQMKQLYNFQEILAEKMIEFTGD</sequence>
<feature type="non-terminal residue" evidence="8">
    <location>
        <position position="1"/>
    </location>
</feature>
<proteinExistence type="inferred from homology"/>
<dbReference type="InterPro" id="IPR014752">
    <property type="entry name" value="Arrestin-like_C"/>
</dbReference>
<dbReference type="InterPro" id="IPR042637">
    <property type="entry name" value="AN34A/B/C"/>
</dbReference>
<feature type="region of interest" description="Disordered" evidence="6">
    <location>
        <begin position="627"/>
        <end position="680"/>
    </location>
</feature>
<comment type="similarity">
    <text evidence="1">Belongs to the arrestin family.</text>
</comment>
<dbReference type="Pfam" id="PF02752">
    <property type="entry name" value="Arrestin_C"/>
    <property type="match status" value="1"/>
</dbReference>
<dbReference type="AlphaFoldDB" id="A0A8J7THG1"/>
<dbReference type="PROSITE" id="PS50297">
    <property type="entry name" value="ANK_REP_REGION"/>
    <property type="match status" value="2"/>
</dbReference>
<evidence type="ECO:0000256" key="5">
    <source>
        <dbReference type="PROSITE-ProRule" id="PRU00023"/>
    </source>
</evidence>
<keyword evidence="4 5" id="KW-0040">ANK repeat</keyword>
<dbReference type="Pfam" id="PF00339">
    <property type="entry name" value="Arrestin_N"/>
    <property type="match status" value="1"/>
</dbReference>
<dbReference type="Proteomes" id="UP000736164">
    <property type="component" value="Unassembled WGS sequence"/>
</dbReference>
<dbReference type="Pfam" id="PF12796">
    <property type="entry name" value="Ank_2"/>
    <property type="match status" value="1"/>
</dbReference>
<dbReference type="InterPro" id="IPR014756">
    <property type="entry name" value="Ig_E-set"/>
</dbReference>
<feature type="repeat" description="ANK" evidence="5">
    <location>
        <begin position="807"/>
        <end position="840"/>
    </location>
</feature>
<evidence type="ECO:0000313" key="8">
    <source>
        <dbReference type="EMBL" id="MBN3323126.1"/>
    </source>
</evidence>
<reference evidence="8" key="1">
    <citation type="journal article" date="2021" name="Cell">
        <title>Tracing the genetic footprints of vertebrate landing in non-teleost ray-finned fishes.</title>
        <authorList>
            <person name="Bi X."/>
            <person name="Wang K."/>
            <person name="Yang L."/>
            <person name="Pan H."/>
            <person name="Jiang H."/>
            <person name="Wei Q."/>
            <person name="Fang M."/>
            <person name="Yu H."/>
            <person name="Zhu C."/>
            <person name="Cai Y."/>
            <person name="He Y."/>
            <person name="Gan X."/>
            <person name="Zeng H."/>
            <person name="Yu D."/>
            <person name="Zhu Y."/>
            <person name="Jiang H."/>
            <person name="Qiu Q."/>
            <person name="Yang H."/>
            <person name="Zhang Y.E."/>
            <person name="Wang W."/>
            <person name="Zhu M."/>
            <person name="He S."/>
            <person name="Zhang G."/>
        </authorList>
    </citation>
    <scope>NUCLEOTIDE SEQUENCE</scope>
    <source>
        <strain evidence="8">Allg_001</strain>
    </source>
</reference>
<gene>
    <name evidence="8" type="primary">Ankrd34a</name>
    <name evidence="8" type="ORF">GTO95_0009547</name>
</gene>
<evidence type="ECO:0000256" key="2">
    <source>
        <dbReference type="ARBA" id="ARBA00010029"/>
    </source>
</evidence>
<dbReference type="PANTHER" id="PTHR24156">
    <property type="entry name" value="ANK_REP_REGION DOMAIN-CONTAINING PROTEIN"/>
    <property type="match status" value="1"/>
</dbReference>
<feature type="compositionally biased region" description="Low complexity" evidence="6">
    <location>
        <begin position="1067"/>
        <end position="1086"/>
    </location>
</feature>
<dbReference type="SMART" id="SM01017">
    <property type="entry name" value="Arrestin_C"/>
    <property type="match status" value="1"/>
</dbReference>
<feature type="region of interest" description="Disordered" evidence="6">
    <location>
        <begin position="1139"/>
        <end position="1158"/>
    </location>
</feature>
<feature type="domain" description="Arrestin C-terminal-like" evidence="7">
    <location>
        <begin position="247"/>
        <end position="374"/>
    </location>
</feature>
<evidence type="ECO:0000256" key="4">
    <source>
        <dbReference type="ARBA" id="ARBA00023043"/>
    </source>
</evidence>
<keyword evidence="3" id="KW-0677">Repeat</keyword>
<comment type="caution">
    <text evidence="8">The sequence shown here is derived from an EMBL/GenBank/DDBJ whole genome shotgun (WGS) entry which is preliminary data.</text>
</comment>
<comment type="similarity">
    <text evidence="2">Belongs to the ANKRD34 family.</text>
</comment>
<evidence type="ECO:0000313" key="9">
    <source>
        <dbReference type="Proteomes" id="UP000736164"/>
    </source>
</evidence>
<evidence type="ECO:0000259" key="7">
    <source>
        <dbReference type="SMART" id="SM01017"/>
    </source>
</evidence>
<dbReference type="GO" id="GO:0007399">
    <property type="term" value="P:nervous system development"/>
    <property type="evidence" value="ECO:0007669"/>
    <property type="project" value="UniProtKB-ARBA"/>
</dbReference>
<feature type="repeat" description="ANK" evidence="5">
    <location>
        <begin position="768"/>
        <end position="806"/>
    </location>
</feature>
<dbReference type="SMART" id="SM00248">
    <property type="entry name" value="ANK"/>
    <property type="match status" value="4"/>
</dbReference>
<dbReference type="Gene3D" id="2.60.40.640">
    <property type="match status" value="2"/>
</dbReference>
<dbReference type="InterPro" id="IPR011022">
    <property type="entry name" value="Arrestin_C-like"/>
</dbReference>
<keyword evidence="9" id="KW-1185">Reference proteome</keyword>
<evidence type="ECO:0000256" key="6">
    <source>
        <dbReference type="SAM" id="MobiDB-lite"/>
    </source>
</evidence>
<feature type="region of interest" description="Disordered" evidence="6">
    <location>
        <begin position="879"/>
        <end position="1001"/>
    </location>
</feature>
<evidence type="ECO:0000256" key="3">
    <source>
        <dbReference type="ARBA" id="ARBA00022737"/>
    </source>
</evidence>
<dbReference type="EMBL" id="JAAWVO010063262">
    <property type="protein sequence ID" value="MBN3323126.1"/>
    <property type="molecule type" value="Genomic_DNA"/>
</dbReference>
<dbReference type="PANTHER" id="PTHR24156:SF4">
    <property type="entry name" value="ANKYRIN REPEAT DOMAIN 34A"/>
    <property type="match status" value="1"/>
</dbReference>
<dbReference type="SUPFAM" id="SSF48403">
    <property type="entry name" value="Ankyrin repeat"/>
    <property type="match status" value="1"/>
</dbReference>
<accession>A0A8J7THG1</accession>
<dbReference type="InterPro" id="IPR011021">
    <property type="entry name" value="Arrestin-like_N"/>
</dbReference>
<dbReference type="PROSITE" id="PS50088">
    <property type="entry name" value="ANK_REPEAT"/>
    <property type="match status" value="2"/>
</dbReference>
<name>A0A8J7THG1_ATRSP</name>